<dbReference type="PANTHER" id="PTHR43205">
    <property type="entry name" value="PROSTAGLANDIN REDUCTASE"/>
    <property type="match status" value="1"/>
</dbReference>
<dbReference type="PANTHER" id="PTHR43205:SF7">
    <property type="entry name" value="PROSTAGLANDIN REDUCTASE 1"/>
    <property type="match status" value="1"/>
</dbReference>
<organism evidence="3 4">
    <name type="scientific">Paraburkholderia polaris</name>
    <dbReference type="NCBI Taxonomy" id="2728848"/>
    <lineage>
        <taxon>Bacteria</taxon>
        <taxon>Pseudomonadati</taxon>
        <taxon>Pseudomonadota</taxon>
        <taxon>Betaproteobacteria</taxon>
        <taxon>Burkholderiales</taxon>
        <taxon>Burkholderiaceae</taxon>
        <taxon>Paraburkholderia</taxon>
    </lineage>
</organism>
<feature type="domain" description="Enoyl reductase (ER)" evidence="2">
    <location>
        <begin position="17"/>
        <end position="336"/>
    </location>
</feature>
<sequence>MPRTTHFITFDTYLPTGDIQPTDFVVREAPVPDLRDGEVLLQAIAFSLDPVNRIPISGKAPPRMSPHPLGEPMRGPSVCRLIESRNRDYPVGSVVTGWTPWSNLSVWPFANDWMGLTPFNDQFGKPSLALGVYGITGITAYLGISKIGKVRAGQTVLVSSAAGSVGSVAGQIARIMGARVIGMTSTREKRDVLVGQLGFDGALDYRAEDFAHQLELLMPNGPDVYFDNVGGRVSNIVMNRMRRPARIVECGQISTYGDGDGAWMMDITPIHANGLRFEGFNPALFKDEWPAAVAQLAKWVAEQRLKPLETVRTGLEALPGALADLFQGKNIGKMIVEIPQS</sequence>
<dbReference type="SUPFAM" id="SSF51735">
    <property type="entry name" value="NAD(P)-binding Rossmann-fold domains"/>
    <property type="match status" value="1"/>
</dbReference>
<dbReference type="EMBL" id="JABBGJ010000005">
    <property type="protein sequence ID" value="NML97595.1"/>
    <property type="molecule type" value="Genomic_DNA"/>
</dbReference>
<protein>
    <submittedName>
        <fullName evidence="3">NADP-dependent oxidoreductase</fullName>
    </submittedName>
</protein>
<dbReference type="AlphaFoldDB" id="A0A848IAQ9"/>
<keyword evidence="1" id="KW-0560">Oxidoreductase</keyword>
<proteinExistence type="predicted"/>
<reference evidence="3 4" key="1">
    <citation type="submission" date="2020-04" db="EMBL/GenBank/DDBJ databases">
        <title>Paraburkholderia sp. RP-4-7 isolated from soil.</title>
        <authorList>
            <person name="Dahal R.H."/>
        </authorList>
    </citation>
    <scope>NUCLEOTIDE SEQUENCE [LARGE SCALE GENOMIC DNA]</scope>
    <source>
        <strain evidence="3 4">RP-4-7</strain>
    </source>
</reference>
<dbReference type="Proteomes" id="UP000544134">
    <property type="component" value="Unassembled WGS sequence"/>
</dbReference>
<dbReference type="SMART" id="SM00829">
    <property type="entry name" value="PKS_ER"/>
    <property type="match status" value="1"/>
</dbReference>
<dbReference type="InterPro" id="IPR045010">
    <property type="entry name" value="MDR_fam"/>
</dbReference>
<dbReference type="FunFam" id="3.40.50.720:FF:000121">
    <property type="entry name" value="Prostaglandin reductase 2"/>
    <property type="match status" value="1"/>
</dbReference>
<dbReference type="Gene3D" id="3.90.180.10">
    <property type="entry name" value="Medium-chain alcohol dehydrogenases, catalytic domain"/>
    <property type="match status" value="1"/>
</dbReference>
<dbReference type="InterPro" id="IPR011032">
    <property type="entry name" value="GroES-like_sf"/>
</dbReference>
<dbReference type="InterPro" id="IPR020843">
    <property type="entry name" value="ER"/>
</dbReference>
<evidence type="ECO:0000256" key="1">
    <source>
        <dbReference type="ARBA" id="ARBA00023002"/>
    </source>
</evidence>
<dbReference type="CDD" id="cd05288">
    <property type="entry name" value="PGDH"/>
    <property type="match status" value="1"/>
</dbReference>
<dbReference type="InterPro" id="IPR041694">
    <property type="entry name" value="ADH_N_2"/>
</dbReference>
<dbReference type="GO" id="GO:0016628">
    <property type="term" value="F:oxidoreductase activity, acting on the CH-CH group of donors, NAD or NADP as acceptor"/>
    <property type="evidence" value="ECO:0007669"/>
    <property type="project" value="InterPro"/>
</dbReference>
<gene>
    <name evidence="3" type="ORF">HHL24_06475</name>
</gene>
<keyword evidence="4" id="KW-1185">Reference proteome</keyword>
<evidence type="ECO:0000313" key="3">
    <source>
        <dbReference type="EMBL" id="NML97595.1"/>
    </source>
</evidence>
<dbReference type="Gene3D" id="3.40.50.720">
    <property type="entry name" value="NAD(P)-binding Rossmann-like Domain"/>
    <property type="match status" value="1"/>
</dbReference>
<dbReference type="InterPro" id="IPR013149">
    <property type="entry name" value="ADH-like_C"/>
</dbReference>
<accession>A0A848IAQ9</accession>
<dbReference type="SUPFAM" id="SSF50129">
    <property type="entry name" value="GroES-like"/>
    <property type="match status" value="1"/>
</dbReference>
<dbReference type="Pfam" id="PF16884">
    <property type="entry name" value="ADH_N_2"/>
    <property type="match status" value="1"/>
</dbReference>
<name>A0A848IAQ9_9BURK</name>
<dbReference type="RefSeq" id="WP_169484669.1">
    <property type="nucleotide sequence ID" value="NZ_JABBGJ010000005.1"/>
</dbReference>
<evidence type="ECO:0000259" key="2">
    <source>
        <dbReference type="SMART" id="SM00829"/>
    </source>
</evidence>
<dbReference type="InterPro" id="IPR036291">
    <property type="entry name" value="NAD(P)-bd_dom_sf"/>
</dbReference>
<evidence type="ECO:0000313" key="4">
    <source>
        <dbReference type="Proteomes" id="UP000544134"/>
    </source>
</evidence>
<dbReference type="Pfam" id="PF00107">
    <property type="entry name" value="ADH_zinc_N"/>
    <property type="match status" value="1"/>
</dbReference>
<comment type="caution">
    <text evidence="3">The sequence shown here is derived from an EMBL/GenBank/DDBJ whole genome shotgun (WGS) entry which is preliminary data.</text>
</comment>